<evidence type="ECO:0000313" key="2">
    <source>
        <dbReference type="Proteomes" id="UP000824533"/>
    </source>
</evidence>
<dbReference type="EMBL" id="CM034412">
    <property type="protein sequence ID" value="KAJ0170890.1"/>
    <property type="molecule type" value="Genomic_DNA"/>
</dbReference>
<organism evidence="1 2">
    <name type="scientific">Dendrolimus kikuchii</name>
    <dbReference type="NCBI Taxonomy" id="765133"/>
    <lineage>
        <taxon>Eukaryota</taxon>
        <taxon>Metazoa</taxon>
        <taxon>Ecdysozoa</taxon>
        <taxon>Arthropoda</taxon>
        <taxon>Hexapoda</taxon>
        <taxon>Insecta</taxon>
        <taxon>Pterygota</taxon>
        <taxon>Neoptera</taxon>
        <taxon>Endopterygota</taxon>
        <taxon>Lepidoptera</taxon>
        <taxon>Glossata</taxon>
        <taxon>Ditrysia</taxon>
        <taxon>Bombycoidea</taxon>
        <taxon>Lasiocampidae</taxon>
        <taxon>Dendrolimus</taxon>
    </lineage>
</organism>
<name>A0ACC1CH93_9NEOP</name>
<sequence>MEYYYLVLFENSLVLSTVPAADYVNTKHTKPWKVRFYPKKSLFRKADLIDRGCSVFIKDCPSSYKQHQVCARHYDGQYKTFNNYCELELENCNSWRKWSMVKRDRCA</sequence>
<dbReference type="Proteomes" id="UP000824533">
    <property type="component" value="Linkage Group LG26"/>
</dbReference>
<evidence type="ECO:0000313" key="1">
    <source>
        <dbReference type="EMBL" id="KAJ0170890.1"/>
    </source>
</evidence>
<accession>A0ACC1CH93</accession>
<proteinExistence type="predicted"/>
<gene>
    <name evidence="1" type="ORF">K1T71_013662</name>
</gene>
<comment type="caution">
    <text evidence="1">The sequence shown here is derived from an EMBL/GenBank/DDBJ whole genome shotgun (WGS) entry which is preliminary data.</text>
</comment>
<reference evidence="1 2" key="1">
    <citation type="journal article" date="2021" name="Front. Genet.">
        <title>Chromosome-Level Genome Assembly Reveals Significant Gene Expansion in the Toll and IMD Signaling Pathways of Dendrolimus kikuchii.</title>
        <authorList>
            <person name="Zhou J."/>
            <person name="Wu P."/>
            <person name="Xiong Z."/>
            <person name="Liu N."/>
            <person name="Zhao N."/>
            <person name="Ji M."/>
            <person name="Qiu Y."/>
            <person name="Yang B."/>
        </authorList>
    </citation>
    <scope>NUCLEOTIDE SEQUENCE [LARGE SCALE GENOMIC DNA]</scope>
    <source>
        <strain evidence="1">Ann1</strain>
    </source>
</reference>
<protein>
    <submittedName>
        <fullName evidence="1">Uncharacterized protein</fullName>
    </submittedName>
</protein>
<keyword evidence="2" id="KW-1185">Reference proteome</keyword>